<evidence type="ECO:0000313" key="1">
    <source>
        <dbReference type="EMBL" id="TXK06086.1"/>
    </source>
</evidence>
<protein>
    <submittedName>
        <fullName evidence="1">Large extracellular alpha-helical protein</fullName>
    </submittedName>
</protein>
<reference evidence="1 2" key="1">
    <citation type="submission" date="2019-08" db="EMBL/GenBank/DDBJ databases">
        <authorList>
            <person name="Dong K."/>
        </authorList>
    </citation>
    <scope>NUCLEOTIDE SEQUENCE [LARGE SCALE GENOMIC DNA]</scope>
    <source>
        <strain evidence="1 2">M4-8</strain>
    </source>
</reference>
<keyword evidence="2" id="KW-1185">Reference proteome</keyword>
<comment type="caution">
    <text evidence="1">The sequence shown here is derived from an EMBL/GenBank/DDBJ whole genome shotgun (WGS) entry which is preliminary data.</text>
</comment>
<evidence type="ECO:0000313" key="2">
    <source>
        <dbReference type="Proteomes" id="UP000321196"/>
    </source>
</evidence>
<gene>
    <name evidence="1" type="ORF">FVP60_03725</name>
</gene>
<sequence length="462" mass="45777">MSTPRNKAIHLSARLVGGLVIIAGATIGVAASIAAPFDGVTAVRPAITAQPAAGTTMLGCSGPLLAVGRDAANAQALSIAQTPRFVTSDAPGLREEPVALVSVPDATSTMFAADPIDGERVAIAAAGSLSITSPDITGFAAYACQPAAMQSWIVGADTLTGSTGVLTLTNPGEVTATVDVTIYGATGPQPVPGSTGIVVAAGATVAVDLASLAGDEFGPVLRVDAHDTPVLANLQSGLVRTLVTGGVDVQSAVAAPSTMQIVPGIVVSDSGDGAMEFQRARILSPAETTAAQVSFRAVGESADSYVTTVALEGGIPTEVELPALPAGTYVMTVNAVKPVVAGVWSTTGYEDGSDFAWATATLPLTEGATPFAVADGAAPSLTLANPGETRARVSVTTPAGDRDYTINPGAAIAVPVTAASSGTVTVASGTVHAAVSFAGENATATYPVWPADAAAMPVVVRH</sequence>
<dbReference type="OrthoDB" id="3264966at2"/>
<proteinExistence type="predicted"/>
<dbReference type="EMBL" id="VRSW01000001">
    <property type="protein sequence ID" value="TXK06086.1"/>
    <property type="molecule type" value="Genomic_DNA"/>
</dbReference>
<dbReference type="Pfam" id="PF18986">
    <property type="entry name" value="DUF5719"/>
    <property type="match status" value="1"/>
</dbReference>
<dbReference type="Proteomes" id="UP000321196">
    <property type="component" value="Unassembled WGS sequence"/>
</dbReference>
<dbReference type="InterPro" id="IPR043777">
    <property type="entry name" value="DUF5719"/>
</dbReference>
<name>A0A5C8HPP9_9MICO</name>
<dbReference type="AlphaFoldDB" id="A0A5C8HPP9"/>
<organism evidence="1 2">
    <name type="scientific">Microbacterium mitrae</name>
    <dbReference type="NCBI Taxonomy" id="664640"/>
    <lineage>
        <taxon>Bacteria</taxon>
        <taxon>Bacillati</taxon>
        <taxon>Actinomycetota</taxon>
        <taxon>Actinomycetes</taxon>
        <taxon>Micrococcales</taxon>
        <taxon>Microbacteriaceae</taxon>
        <taxon>Microbacterium</taxon>
    </lineage>
</organism>
<dbReference type="RefSeq" id="WP_147824896.1">
    <property type="nucleotide sequence ID" value="NZ_BAAARG010000001.1"/>
</dbReference>
<accession>A0A5C8HPP9</accession>